<dbReference type="GO" id="GO:0006508">
    <property type="term" value="P:proteolysis"/>
    <property type="evidence" value="ECO:0007669"/>
    <property type="project" value="UniProtKB-KW"/>
</dbReference>
<dbReference type="CDD" id="cd03134">
    <property type="entry name" value="GATase1_PfpI_like"/>
    <property type="match status" value="1"/>
</dbReference>
<gene>
    <name evidence="3" type="ORF">GMA10_10810</name>
</gene>
<dbReference type="PANTHER" id="PTHR42733">
    <property type="entry name" value="DJ-1 PROTEIN"/>
    <property type="match status" value="1"/>
</dbReference>
<dbReference type="InterPro" id="IPR002818">
    <property type="entry name" value="DJ-1/PfpI"/>
</dbReference>
<dbReference type="EMBL" id="WOGT01000007">
    <property type="protein sequence ID" value="MUN55693.1"/>
    <property type="molecule type" value="Genomic_DNA"/>
</dbReference>
<feature type="domain" description="DJ-1/PfpI" evidence="2">
    <location>
        <begin position="7"/>
        <end position="175"/>
    </location>
</feature>
<accession>A0A7K1LKW9</accession>
<evidence type="ECO:0000313" key="4">
    <source>
        <dbReference type="Proteomes" id="UP000462152"/>
    </source>
</evidence>
<dbReference type="SUPFAM" id="SSF52317">
    <property type="entry name" value="Class I glutamine amidotransferase-like"/>
    <property type="match status" value="1"/>
</dbReference>
<dbReference type="Gene3D" id="3.40.50.880">
    <property type="match status" value="1"/>
</dbReference>
<dbReference type="InterPro" id="IPR029062">
    <property type="entry name" value="Class_I_gatase-like"/>
</dbReference>
<dbReference type="PROSITE" id="PS51276">
    <property type="entry name" value="PEPTIDASE_C56_PFPI"/>
    <property type="match status" value="1"/>
</dbReference>
<comment type="caution">
    <text evidence="3">The sequence shown here is derived from an EMBL/GenBank/DDBJ whole genome shotgun (WGS) entry which is preliminary data.</text>
</comment>
<sequence>MSDLSGKKIAFLLTNGVEEVELTRPRKALDDAGAQTVIVSPAEGTLTAMNGDWDHGDSFDVDLPLSEAKPEEFDALVLPGGTINADTLRIAEGATDFVRAFFDQEKTVAAICHAPWILAQAELARGRRLTSFESIRTDLINAGASWEDSQVVVDGNLITSRNPNDIDAFNAAVSEALSA</sequence>
<dbReference type="OrthoDB" id="9792284at2"/>
<keyword evidence="3" id="KW-0645">Protease</keyword>
<dbReference type="Proteomes" id="UP000462152">
    <property type="component" value="Unassembled WGS sequence"/>
</dbReference>
<protein>
    <submittedName>
        <fullName evidence="3">DJ-1/PfpI/YhbO family deglycase/protease</fullName>
    </submittedName>
</protein>
<dbReference type="AlphaFoldDB" id="A0A7K1LKW9"/>
<keyword evidence="3" id="KW-0378">Hydrolase</keyword>
<dbReference type="GO" id="GO:0008233">
    <property type="term" value="F:peptidase activity"/>
    <property type="evidence" value="ECO:0007669"/>
    <property type="project" value="UniProtKB-KW"/>
</dbReference>
<evidence type="ECO:0000259" key="2">
    <source>
        <dbReference type="Pfam" id="PF01965"/>
    </source>
</evidence>
<name>A0A7K1LKW9_9MICC</name>
<proteinExistence type="inferred from homology"/>
<dbReference type="RefSeq" id="WP_129315999.1">
    <property type="nucleotide sequence ID" value="NZ_JBFCQO010000004.1"/>
</dbReference>
<dbReference type="PANTHER" id="PTHR42733:SF12">
    <property type="entry name" value="PROTEINASE"/>
    <property type="match status" value="1"/>
</dbReference>
<dbReference type="Pfam" id="PF01965">
    <property type="entry name" value="DJ-1_PfpI"/>
    <property type="match status" value="1"/>
</dbReference>
<evidence type="ECO:0000313" key="3">
    <source>
        <dbReference type="EMBL" id="MUN55693.1"/>
    </source>
</evidence>
<dbReference type="InterPro" id="IPR006286">
    <property type="entry name" value="C56_PfpI-like"/>
</dbReference>
<evidence type="ECO:0000256" key="1">
    <source>
        <dbReference type="ARBA" id="ARBA00008542"/>
    </source>
</evidence>
<dbReference type="NCBIfam" id="TIGR01382">
    <property type="entry name" value="PfpI"/>
    <property type="match status" value="1"/>
</dbReference>
<organism evidence="3 4">
    <name type="scientific">Rothia koreensis</name>
    <dbReference type="NCBI Taxonomy" id="592378"/>
    <lineage>
        <taxon>Bacteria</taxon>
        <taxon>Bacillati</taxon>
        <taxon>Actinomycetota</taxon>
        <taxon>Actinomycetes</taxon>
        <taxon>Micrococcales</taxon>
        <taxon>Micrococcaceae</taxon>
        <taxon>Rothia</taxon>
    </lineage>
</organism>
<keyword evidence="4" id="KW-1185">Reference proteome</keyword>
<reference evidence="3 4" key="1">
    <citation type="submission" date="2019-12" db="EMBL/GenBank/DDBJ databases">
        <authorList>
            <person name="Li J."/>
            <person name="Shi Y."/>
            <person name="Xu G."/>
            <person name="Xiao D."/>
            <person name="Ran X."/>
        </authorList>
    </citation>
    <scope>NUCLEOTIDE SEQUENCE [LARGE SCALE GENOMIC DNA]</scope>
    <source>
        <strain evidence="3 4">JCM 15915</strain>
    </source>
</reference>
<comment type="similarity">
    <text evidence="1">Belongs to the peptidase C56 family.</text>
</comment>